<dbReference type="EMBL" id="LQPQ01000229">
    <property type="protein sequence ID" value="ORW61893.1"/>
    <property type="molecule type" value="Genomic_DNA"/>
</dbReference>
<evidence type="ECO:0000313" key="4">
    <source>
        <dbReference type="EMBL" id="ORW61893.1"/>
    </source>
</evidence>
<dbReference type="RefSeq" id="WP_085252949.1">
    <property type="nucleotide sequence ID" value="NZ_CAJMWI010000001.1"/>
</dbReference>
<dbReference type="Proteomes" id="UP000193087">
    <property type="component" value="Unassembled WGS sequence"/>
</dbReference>
<gene>
    <name evidence="4" type="ORF">AWC22_04510</name>
</gene>
<dbReference type="InterPro" id="IPR038332">
    <property type="entry name" value="PPE_sf"/>
</dbReference>
<dbReference type="Pfam" id="PF18625">
    <property type="entry name" value="EspB_PE"/>
    <property type="match status" value="1"/>
</dbReference>
<dbReference type="STRING" id="486698.AWC22_04510"/>
<evidence type="ECO:0000313" key="5">
    <source>
        <dbReference type="Proteomes" id="UP000193087"/>
    </source>
</evidence>
<evidence type="ECO:0000256" key="1">
    <source>
        <dbReference type="SAM" id="MobiDB-lite"/>
    </source>
</evidence>
<feature type="domain" description="ESX-1 secretion-associated protein EspB PE" evidence="2">
    <location>
        <begin position="12"/>
        <end position="87"/>
    </location>
</feature>
<accession>A0A1X2BDZ0</accession>
<dbReference type="OrthoDB" id="4753912at2"/>
<evidence type="ECO:0000259" key="3">
    <source>
        <dbReference type="Pfam" id="PF21856"/>
    </source>
</evidence>
<dbReference type="GeneID" id="93497569"/>
<dbReference type="InterPro" id="IPR041275">
    <property type="entry name" value="EspB_PE"/>
</dbReference>
<comment type="caution">
    <text evidence="4">The sequence shown here is derived from an EMBL/GenBank/DDBJ whole genome shotgun (WGS) entry which is preliminary data.</text>
</comment>
<organism evidence="4 5">
    <name type="scientific">Mycobacterium riyadhense</name>
    <dbReference type="NCBI Taxonomy" id="486698"/>
    <lineage>
        <taxon>Bacteria</taxon>
        <taxon>Bacillati</taxon>
        <taxon>Actinomycetota</taxon>
        <taxon>Actinomycetes</taxon>
        <taxon>Mycobacteriales</taxon>
        <taxon>Mycobacteriaceae</taxon>
        <taxon>Mycobacterium</taxon>
    </lineage>
</organism>
<feature type="domain" description="ESX-1 secretion-associated protein EspB PPE" evidence="3">
    <location>
        <begin position="130"/>
        <end position="280"/>
    </location>
</feature>
<feature type="region of interest" description="Disordered" evidence="1">
    <location>
        <begin position="359"/>
        <end position="384"/>
    </location>
</feature>
<feature type="compositionally biased region" description="Gly residues" evidence="1">
    <location>
        <begin position="406"/>
        <end position="425"/>
    </location>
</feature>
<feature type="region of interest" description="Disordered" evidence="1">
    <location>
        <begin position="82"/>
        <end position="115"/>
    </location>
</feature>
<dbReference type="AlphaFoldDB" id="A0A1X2BDZ0"/>
<name>A0A1X2BDZ0_9MYCO</name>
<protein>
    <submittedName>
        <fullName evidence="4">Secretion protein EspB</fullName>
    </submittedName>
</protein>
<feature type="compositionally biased region" description="Low complexity" evidence="1">
    <location>
        <begin position="101"/>
        <end position="115"/>
    </location>
</feature>
<dbReference type="SUPFAM" id="SSF140459">
    <property type="entry name" value="PE/PPE dimer-like"/>
    <property type="match status" value="1"/>
</dbReference>
<keyword evidence="5" id="KW-1185">Reference proteome</keyword>
<feature type="region of interest" description="Disordered" evidence="1">
    <location>
        <begin position="406"/>
        <end position="460"/>
    </location>
</feature>
<dbReference type="InterPro" id="IPR054056">
    <property type="entry name" value="EspB_PPE"/>
</dbReference>
<evidence type="ECO:0000259" key="2">
    <source>
        <dbReference type="Pfam" id="PF18625"/>
    </source>
</evidence>
<dbReference type="Gene3D" id="1.20.1260.20">
    <property type="entry name" value="PPE superfamily"/>
    <property type="match status" value="1"/>
</dbReference>
<sequence length="460" mass="47236">MSQPQTLTVDQQEILARANEVEAPMAEPPTNVPAAPCTLTAAQNAAEQLDLSAENMRTFLAAGHRERQRLATSLRNAAKAYGEVDDESATALNSDGNGTVEAESAGGAGGDSSAELQDTPQVAAAGDPGFTDLKTAATKIGSGDQGVSLADFADAWTKLNFALQRDVKRFRPFDNWQGDAATACEASLDQQREWIVYMAQLAAALAKQANYIAQLQYWARTNHPTLADIESLEQDMKDPNKKSAAMKVYAEYQSKSEQVLKEYNDKANLEAINPKKPPAAIKIDPPPPAQPQGLIPGFLMPPSDGSGGGMTPMTPMAPMAPTAGAGGGMPAGAAAELTAAGREAAASLPSDVSVKAASLGGGGGGGVPSMPLAPATGIDGESVRPAAAGDLSGAAAGRTAAGSGMAGGGMGMPMGAHGQGQGGSKSKGAQQDDEALYTEDRAWTEAVIGNRRRQDSKESK</sequence>
<reference evidence="4 5" key="1">
    <citation type="submission" date="2016-01" db="EMBL/GenBank/DDBJ databases">
        <title>The new phylogeny of the genus Mycobacterium.</title>
        <authorList>
            <person name="Tarcisio F."/>
            <person name="Conor M."/>
            <person name="Antonella G."/>
            <person name="Elisabetta G."/>
            <person name="Giulia F.S."/>
            <person name="Sara T."/>
            <person name="Anna F."/>
            <person name="Clotilde B."/>
            <person name="Roberto B."/>
            <person name="Veronica D.S."/>
            <person name="Fabio R."/>
            <person name="Monica P."/>
            <person name="Olivier J."/>
            <person name="Enrico T."/>
            <person name="Nicola S."/>
        </authorList>
    </citation>
    <scope>NUCLEOTIDE SEQUENCE [LARGE SCALE GENOMIC DNA]</scope>
    <source>
        <strain evidence="4 5">DSM 45176</strain>
    </source>
</reference>
<dbReference type="Pfam" id="PF21856">
    <property type="entry name" value="EspB_PPE"/>
    <property type="match status" value="1"/>
</dbReference>
<proteinExistence type="predicted"/>